<dbReference type="PANTHER" id="PTHR22888">
    <property type="entry name" value="CYTOCHROME C OXIDASE, SUBUNIT II"/>
    <property type="match status" value="1"/>
</dbReference>
<comment type="subcellular location">
    <subcellularLocation>
        <location evidence="2">Cell membrane</location>
        <topology evidence="2">Multi-pass membrane protein</topology>
    </subcellularLocation>
    <subcellularLocation>
        <location evidence="1">Periplasm</location>
    </subcellularLocation>
</comment>
<evidence type="ECO:0000256" key="3">
    <source>
        <dbReference type="ARBA" id="ARBA00007866"/>
    </source>
</evidence>
<dbReference type="CDD" id="cd04212">
    <property type="entry name" value="CuRO_UO_II"/>
    <property type="match status" value="1"/>
</dbReference>
<name>A0A4V2ZZK5_9BURK</name>
<keyword evidence="5" id="KW-1003">Cell membrane</keyword>
<dbReference type="InterPro" id="IPR036257">
    <property type="entry name" value="Cyt_c_oxidase_su2_TM_sf"/>
</dbReference>
<keyword evidence="7 17" id="KW-0812">Transmembrane</keyword>
<evidence type="ECO:0000256" key="10">
    <source>
        <dbReference type="ARBA" id="ARBA00022989"/>
    </source>
</evidence>
<evidence type="ECO:0000259" key="18">
    <source>
        <dbReference type="PROSITE" id="PS50857"/>
    </source>
</evidence>
<evidence type="ECO:0000256" key="11">
    <source>
        <dbReference type="ARBA" id="ARBA00023002"/>
    </source>
</evidence>
<dbReference type="SUPFAM" id="SSF81464">
    <property type="entry name" value="Cytochrome c oxidase subunit II-like, transmembrane region"/>
    <property type="match status" value="1"/>
</dbReference>
<dbReference type="SUPFAM" id="SSF49503">
    <property type="entry name" value="Cupredoxins"/>
    <property type="match status" value="1"/>
</dbReference>
<feature type="transmembrane region" description="Helical" evidence="17">
    <location>
        <begin position="112"/>
        <end position="133"/>
    </location>
</feature>
<dbReference type="InterPro" id="IPR008972">
    <property type="entry name" value="Cupredoxin"/>
</dbReference>
<evidence type="ECO:0000313" key="21">
    <source>
        <dbReference type="Proteomes" id="UP000295722"/>
    </source>
</evidence>
<dbReference type="GO" id="GO:0009486">
    <property type="term" value="F:cytochrome bo3 ubiquinol oxidase activity"/>
    <property type="evidence" value="ECO:0007669"/>
    <property type="project" value="InterPro"/>
</dbReference>
<gene>
    <name evidence="20" type="primary">cyoA</name>
    <name evidence="20" type="ORF">EYW47_00075</name>
</gene>
<feature type="region of interest" description="Disordered" evidence="16">
    <location>
        <begin position="1"/>
        <end position="30"/>
    </location>
</feature>
<keyword evidence="14" id="KW-0449">Lipoprotein</keyword>
<comment type="caution">
    <text evidence="20">The sequence shown here is derived from an EMBL/GenBank/DDBJ whole genome shotgun (WGS) entry which is preliminary data.</text>
</comment>
<dbReference type="GO" id="GO:0005886">
    <property type="term" value="C:plasma membrane"/>
    <property type="evidence" value="ECO:0007669"/>
    <property type="project" value="UniProtKB-SubCell"/>
</dbReference>
<feature type="transmembrane region" description="Helical" evidence="17">
    <location>
        <begin position="67"/>
        <end position="92"/>
    </location>
</feature>
<dbReference type="EMBL" id="SMRP01000001">
    <property type="protein sequence ID" value="TDG25804.1"/>
    <property type="molecule type" value="Genomic_DNA"/>
</dbReference>
<evidence type="ECO:0000256" key="8">
    <source>
        <dbReference type="ARBA" id="ARBA00022729"/>
    </source>
</evidence>
<dbReference type="InterPro" id="IPR045187">
    <property type="entry name" value="CcO_II"/>
</dbReference>
<dbReference type="Gene3D" id="2.60.40.420">
    <property type="entry name" value="Cupredoxins - blue copper proteins"/>
    <property type="match status" value="1"/>
</dbReference>
<proteinExistence type="inferred from homology"/>
<dbReference type="GO" id="GO:0042597">
    <property type="term" value="C:periplasmic space"/>
    <property type="evidence" value="ECO:0007669"/>
    <property type="project" value="UniProtKB-SubCell"/>
</dbReference>
<dbReference type="GO" id="GO:0004129">
    <property type="term" value="F:cytochrome-c oxidase activity"/>
    <property type="evidence" value="ECO:0007669"/>
    <property type="project" value="InterPro"/>
</dbReference>
<evidence type="ECO:0000256" key="15">
    <source>
        <dbReference type="ARBA" id="ARBA00030198"/>
    </source>
</evidence>
<evidence type="ECO:0000256" key="4">
    <source>
        <dbReference type="ARBA" id="ARBA00022448"/>
    </source>
</evidence>
<dbReference type="Proteomes" id="UP000295722">
    <property type="component" value="Unassembled WGS sequence"/>
</dbReference>
<evidence type="ECO:0000259" key="19">
    <source>
        <dbReference type="PROSITE" id="PS50999"/>
    </source>
</evidence>
<evidence type="ECO:0000256" key="14">
    <source>
        <dbReference type="ARBA" id="ARBA00023288"/>
    </source>
</evidence>
<keyword evidence="10 17" id="KW-1133">Transmembrane helix</keyword>
<evidence type="ECO:0000256" key="13">
    <source>
        <dbReference type="ARBA" id="ARBA00023139"/>
    </source>
</evidence>
<protein>
    <recommendedName>
        <fullName evidence="15">Ubiquinol oxidase polypeptide II</fullName>
    </recommendedName>
</protein>
<feature type="domain" description="Cytochrome oxidase subunit II transmembrane region profile" evidence="19">
    <location>
        <begin position="46"/>
        <end position="143"/>
    </location>
</feature>
<dbReference type="Gene3D" id="1.10.287.90">
    <property type="match status" value="1"/>
</dbReference>
<dbReference type="InterPro" id="IPR006333">
    <property type="entry name" value="Cyt_o_ubiquinol_oxidase_su2"/>
</dbReference>
<evidence type="ECO:0000313" key="20">
    <source>
        <dbReference type="EMBL" id="TDG25804.1"/>
    </source>
</evidence>
<evidence type="ECO:0000256" key="2">
    <source>
        <dbReference type="ARBA" id="ARBA00004651"/>
    </source>
</evidence>
<dbReference type="Pfam" id="PF06481">
    <property type="entry name" value="COX_ARM"/>
    <property type="match status" value="1"/>
</dbReference>
<dbReference type="AlphaFoldDB" id="A0A4V2ZZK5"/>
<dbReference type="GO" id="GO:0016682">
    <property type="term" value="F:oxidoreductase activity, acting on diphenols and related substances as donors, oxygen as acceptor"/>
    <property type="evidence" value="ECO:0007669"/>
    <property type="project" value="InterPro"/>
</dbReference>
<evidence type="ECO:0000256" key="6">
    <source>
        <dbReference type="ARBA" id="ARBA00022660"/>
    </source>
</evidence>
<dbReference type="InterPro" id="IPR034227">
    <property type="entry name" value="CuRO_UO_II"/>
</dbReference>
<dbReference type="InterPro" id="IPR002429">
    <property type="entry name" value="CcO_II-like_C"/>
</dbReference>
<evidence type="ECO:0000256" key="17">
    <source>
        <dbReference type="SAM" id="Phobius"/>
    </source>
</evidence>
<dbReference type="NCBIfam" id="TIGR01433">
    <property type="entry name" value="CyoA"/>
    <property type="match status" value="1"/>
</dbReference>
<dbReference type="InterPro" id="IPR010514">
    <property type="entry name" value="COX_ARM"/>
</dbReference>
<organism evidence="20 21">
    <name type="scientific">Paraburkholderia silviterrae</name>
    <dbReference type="NCBI Taxonomy" id="2528715"/>
    <lineage>
        <taxon>Bacteria</taxon>
        <taxon>Pseudomonadati</taxon>
        <taxon>Pseudomonadota</taxon>
        <taxon>Betaproteobacteria</taxon>
        <taxon>Burkholderiales</taxon>
        <taxon>Burkholderiaceae</taxon>
        <taxon>Paraburkholderia</taxon>
    </lineage>
</organism>
<keyword evidence="6" id="KW-0679">Respiratory chain</keyword>
<dbReference type="PANTHER" id="PTHR22888:SF18">
    <property type="entry name" value="CYTOCHROME BO(3) UBIQUINOL OXIDASE SUBUNIT 2"/>
    <property type="match status" value="1"/>
</dbReference>
<feature type="domain" description="Cytochrome oxidase subunit II copper A binding" evidence="18">
    <location>
        <begin position="149"/>
        <end position="261"/>
    </location>
</feature>
<evidence type="ECO:0000256" key="7">
    <source>
        <dbReference type="ARBA" id="ARBA00022692"/>
    </source>
</evidence>
<keyword evidence="4" id="KW-0813">Transport</keyword>
<evidence type="ECO:0000256" key="12">
    <source>
        <dbReference type="ARBA" id="ARBA00023136"/>
    </source>
</evidence>
<dbReference type="GO" id="GO:0042773">
    <property type="term" value="P:ATP synthesis coupled electron transport"/>
    <property type="evidence" value="ECO:0007669"/>
    <property type="project" value="TreeGrafter"/>
</dbReference>
<feature type="transmembrane region" description="Helical" evidence="17">
    <location>
        <begin position="36"/>
        <end position="55"/>
    </location>
</feature>
<evidence type="ECO:0000256" key="9">
    <source>
        <dbReference type="ARBA" id="ARBA00022982"/>
    </source>
</evidence>
<accession>A0A4V2ZZK5</accession>
<keyword evidence="8" id="KW-0732">Signal</keyword>
<keyword evidence="12 17" id="KW-0472">Membrane</keyword>
<keyword evidence="13" id="KW-0564">Palmitate</keyword>
<comment type="similarity">
    <text evidence="3">Belongs to the cytochrome c oxidase subunit 2 family.</text>
</comment>
<reference evidence="20 21" key="1">
    <citation type="submission" date="2019-03" db="EMBL/GenBank/DDBJ databases">
        <title>Paraburkholderia sp. 4M-K11, isolated from subtropical forest soil.</title>
        <authorList>
            <person name="Gao Z.-H."/>
            <person name="Qiu L.-H."/>
        </authorList>
    </citation>
    <scope>NUCLEOTIDE SEQUENCE [LARGE SCALE GENOMIC DNA]</scope>
    <source>
        <strain evidence="20 21">4M-K11</strain>
    </source>
</reference>
<dbReference type="PROSITE" id="PS50999">
    <property type="entry name" value="COX2_TM"/>
    <property type="match status" value="1"/>
</dbReference>
<dbReference type="Pfam" id="PF00116">
    <property type="entry name" value="COX2"/>
    <property type="match status" value="1"/>
</dbReference>
<evidence type="ECO:0000256" key="1">
    <source>
        <dbReference type="ARBA" id="ARBA00004418"/>
    </source>
</evidence>
<dbReference type="PROSITE" id="PS50857">
    <property type="entry name" value="COX2_CUA"/>
    <property type="match status" value="1"/>
</dbReference>
<keyword evidence="11" id="KW-0560">Oxidoreductase</keyword>
<keyword evidence="21" id="KW-1185">Reference proteome</keyword>
<keyword evidence="9" id="KW-0249">Electron transport</keyword>
<dbReference type="GO" id="GO:0005507">
    <property type="term" value="F:copper ion binding"/>
    <property type="evidence" value="ECO:0007669"/>
    <property type="project" value="InterPro"/>
</dbReference>
<dbReference type="OrthoDB" id="9783445at2"/>
<evidence type="ECO:0000256" key="5">
    <source>
        <dbReference type="ARBA" id="ARBA00022475"/>
    </source>
</evidence>
<evidence type="ECO:0000256" key="16">
    <source>
        <dbReference type="SAM" id="MobiDB-lite"/>
    </source>
</evidence>
<sequence length="359" mass="38526">MRTSHTRRGPAVEAGPPLPQPERPRSSPPRTLRTCAMLALAAALALLGGCSSVLLDPKGDIGMQEKNLILIALGLMLLVVIPVIALTLWFAWRYRATNTRATYAPKWSHSTAIEVVVWSIPCVIVLTLGALIWRTTHALDPYRPIESQQKPIRVDVVALNWKWLFIYPDYGVASVNQLAIPVDTPVSFRLTADSLMNSFFIPQLGSQVYAMSGMQTQLHLIANHPGTYAGRSAAFSGPGFSDMHFDTLATSRADFDAWIARAKASPAVLSRGAYARLAQPGEKTPVTFYSNVAQGLFDGVVGQYMRDVHGNPICGTGAGVNNPALPLDRPNGLVSATSAGSVSAVHTVKTTPSATLAAE</sequence>
<dbReference type="InterPro" id="IPR011759">
    <property type="entry name" value="Cyt_c_oxidase_su2_TM_dom"/>
</dbReference>